<dbReference type="PROSITE" id="PS50853">
    <property type="entry name" value="FN3"/>
    <property type="match status" value="5"/>
</dbReference>
<name>A0ABQ3X7E4_9ACTN</name>
<evidence type="ECO:0000256" key="2">
    <source>
        <dbReference type="ARBA" id="ARBA00023295"/>
    </source>
</evidence>
<evidence type="ECO:0000256" key="1">
    <source>
        <dbReference type="ARBA" id="ARBA00022737"/>
    </source>
</evidence>
<evidence type="ECO:0000256" key="3">
    <source>
        <dbReference type="ARBA" id="ARBA00023326"/>
    </source>
</evidence>
<dbReference type="SMART" id="SM00060">
    <property type="entry name" value="FN3"/>
    <property type="match status" value="5"/>
</dbReference>
<keyword evidence="1" id="KW-0677">Repeat</keyword>
<dbReference type="Proteomes" id="UP000612282">
    <property type="component" value="Unassembled WGS sequence"/>
</dbReference>
<feature type="domain" description="Fibronectin type-III" evidence="5">
    <location>
        <begin position="647"/>
        <end position="736"/>
    </location>
</feature>
<keyword evidence="7" id="KW-1185">Reference proteome</keyword>
<gene>
    <name evidence="6" type="ORF">Aco03nite_028310</name>
</gene>
<evidence type="ECO:0000313" key="6">
    <source>
        <dbReference type="EMBL" id="GID54427.1"/>
    </source>
</evidence>
<sequence length="820" mass="86528">MAAVVIVGSVGAAAATRWLGSTEEDEGGATAAGLTAMFQDYGNTSGTWLGADRTASVPLAGGRTLWLFSDTFLGRPAANGARPAESGLINNSAIVQQDGKLGRFFYGGTATAPEALVPAAATDEFHWIGDAVAGAGDTVQVLANRYRRSGAGPLDHQLIGTVLAGFSTDALTPGPVRELPLGDRVSWGSEVMPDGGHTYVYGTEVAGKMKFAHLARVAGTDLGGAWEFWTGSAWSTTESESARLLSGVGTNYGVRRVGNQYVLVTHENNLIFSADFVAYTADNPAGPFTGPHYLFSAPEVGSGHIVYDADLHQDLSPDGRLLISYNVNNLDEAVTYADSSIYRPRFVEAAWPPAGPSGKAPAVPQGLTAAADGAGTASLSWQPVTGDDVTYRVWRRDVTGGQTHFVRLPGDGPGAATQFRTDFLTNDHEYEFAVTATTEGGESERSAVALMKATVPPPDAPSGVTVKAHSDDGRVTVRWNTVPFVQLFKVFHRDLTAGQEKPEPAGSYPGTSATVGPLVHGHDYEITVVAVGGGGDSKPSDGARVVPSVARPPAPGQPVAEARADGSVHLTWAGVAPGLSYQVFRRDLSTTNEVGPPGLAKDTRFDTGKLIHGHEYEFTVAAVNSGGVGEQSPPVRVRAEVAAPTDSPARLRVEARPPGVVALSWQSTGAKWYRIYRRDLTAGQTEFVKEEIPVEGTSSLVHNLANGHQYDFAVAAIGDGGEGPRSKPVRKRMPSSLPSGVTARSDEPGAVTVTWREPWTGINYRVQLRDATAGEDWRTDPFPASNGRFQTALLTSGHRYEFRLQSPDGDNSATAAVTVK</sequence>
<feature type="domain" description="Fibronectin type-III" evidence="5">
    <location>
        <begin position="554"/>
        <end position="642"/>
    </location>
</feature>
<dbReference type="InterPro" id="IPR036116">
    <property type="entry name" value="FN3_sf"/>
</dbReference>
<accession>A0ABQ3X7E4</accession>
<dbReference type="SUPFAM" id="SSF49265">
    <property type="entry name" value="Fibronectin type III"/>
    <property type="match status" value="3"/>
</dbReference>
<evidence type="ECO:0000313" key="7">
    <source>
        <dbReference type="Proteomes" id="UP000612282"/>
    </source>
</evidence>
<reference evidence="6 7" key="1">
    <citation type="submission" date="2021-01" db="EMBL/GenBank/DDBJ databases">
        <title>Whole genome shotgun sequence of Actinoplanes couchii NBRC 106145.</title>
        <authorList>
            <person name="Komaki H."/>
            <person name="Tamura T."/>
        </authorList>
    </citation>
    <scope>NUCLEOTIDE SEQUENCE [LARGE SCALE GENOMIC DNA]</scope>
    <source>
        <strain evidence="6 7">NBRC 106145</strain>
    </source>
</reference>
<feature type="domain" description="Fibronectin type-III" evidence="5">
    <location>
        <begin position="363"/>
        <end position="458"/>
    </location>
</feature>
<dbReference type="EMBL" id="BOMG01000041">
    <property type="protein sequence ID" value="GID54427.1"/>
    <property type="molecule type" value="Genomic_DNA"/>
</dbReference>
<feature type="region of interest" description="Disordered" evidence="4">
    <location>
        <begin position="721"/>
        <end position="748"/>
    </location>
</feature>
<dbReference type="Gene3D" id="2.60.40.10">
    <property type="entry name" value="Immunoglobulins"/>
    <property type="match status" value="5"/>
</dbReference>
<comment type="caution">
    <text evidence="6">The sequence shown here is derived from an EMBL/GenBank/DDBJ whole genome shotgun (WGS) entry which is preliminary data.</text>
</comment>
<dbReference type="PANTHER" id="PTHR46708">
    <property type="entry name" value="TENASCIN"/>
    <property type="match status" value="1"/>
</dbReference>
<keyword evidence="2" id="KW-0378">Hydrolase</keyword>
<proteinExistence type="predicted"/>
<dbReference type="InterPro" id="IPR050991">
    <property type="entry name" value="ECM_Regulatory_Proteins"/>
</dbReference>
<protein>
    <recommendedName>
        <fullName evidence="5">Fibronectin type-III domain-containing protein</fullName>
    </recommendedName>
</protein>
<evidence type="ECO:0000256" key="4">
    <source>
        <dbReference type="SAM" id="MobiDB-lite"/>
    </source>
</evidence>
<evidence type="ECO:0000259" key="5">
    <source>
        <dbReference type="PROSITE" id="PS50853"/>
    </source>
</evidence>
<dbReference type="InterPro" id="IPR013783">
    <property type="entry name" value="Ig-like_fold"/>
</dbReference>
<keyword evidence="3" id="KW-0119">Carbohydrate metabolism</keyword>
<dbReference type="Pfam" id="PF00041">
    <property type="entry name" value="fn3"/>
    <property type="match status" value="2"/>
</dbReference>
<organism evidence="6 7">
    <name type="scientific">Actinoplanes couchii</name>
    <dbReference type="NCBI Taxonomy" id="403638"/>
    <lineage>
        <taxon>Bacteria</taxon>
        <taxon>Bacillati</taxon>
        <taxon>Actinomycetota</taxon>
        <taxon>Actinomycetes</taxon>
        <taxon>Micromonosporales</taxon>
        <taxon>Micromonosporaceae</taxon>
        <taxon>Actinoplanes</taxon>
    </lineage>
</organism>
<dbReference type="PANTHER" id="PTHR46708:SF2">
    <property type="entry name" value="FIBRONECTIN TYPE-III DOMAIN-CONTAINING PROTEIN"/>
    <property type="match status" value="1"/>
</dbReference>
<feature type="domain" description="Fibronectin type-III" evidence="5">
    <location>
        <begin position="737"/>
        <end position="820"/>
    </location>
</feature>
<keyword evidence="2" id="KW-0326">Glycosidase</keyword>
<dbReference type="InterPro" id="IPR003961">
    <property type="entry name" value="FN3_dom"/>
</dbReference>
<dbReference type="CDD" id="cd00063">
    <property type="entry name" value="FN3"/>
    <property type="match status" value="5"/>
</dbReference>
<feature type="domain" description="Fibronectin type-III" evidence="5">
    <location>
        <begin position="460"/>
        <end position="553"/>
    </location>
</feature>
<keyword evidence="3" id="KW-0624">Polysaccharide degradation</keyword>